<dbReference type="Gene3D" id="3.40.50.150">
    <property type="entry name" value="Vaccinia Virus protein VP39"/>
    <property type="match status" value="1"/>
</dbReference>
<keyword evidence="5" id="KW-0949">S-adenosyl-L-methionine</keyword>
<dbReference type="Pfam" id="PF07942">
    <property type="entry name" value="CARME"/>
    <property type="match status" value="2"/>
</dbReference>
<dbReference type="AlphaFoldDB" id="A0A6G1I8T6"/>
<dbReference type="GO" id="GO:0032259">
    <property type="term" value="P:methylation"/>
    <property type="evidence" value="ECO:0007669"/>
    <property type="project" value="UniProtKB-KW"/>
</dbReference>
<name>A0A6G1I8T6_9PEZI</name>
<keyword evidence="3" id="KW-0489">Methyltransferase</keyword>
<dbReference type="PANTHER" id="PTHR12303">
    <property type="entry name" value="CARNOSINE N-METHYLTRANSFERASE"/>
    <property type="match status" value="1"/>
</dbReference>
<sequence>MFPDGVDTDRLYKAFDAFRRYNEAAENDILLPRRQLASTLTRPEEDRLREMMNQRLNACENLLQVNGKIAWLIHEQGRSWLQWGVDTTFDPASQGHLATEEDHAIVRSTIRQIWRDWSKESESERYPCHQAVMEDVQNYSQRTPTEGAKRILVPGAGLCRLPFNLAAAGHDVEANEVSYHQLLATNFILSYTREYAKHHIRNLAKSDSQIHLSRNGNQIEVYPWVTQFSNHVKTDDQFRHYSIPDLCPVDVLHEVPSFDFSSGTLGIKMANLQINGRDFTKDFQGPEHSSAFDILATVFFLDTATNVLDYMRTAWHILKPGGQWINVGPLLWNCYENGPGGRREGDVDDDENARARQVNGQQAVAPGKQWDMKIELSNQEILALLEQIGFTLIRNNEDMKQAGYVRDTTSMLQNVYQCAHWVVEKPAED</sequence>
<evidence type="ECO:0000256" key="4">
    <source>
        <dbReference type="ARBA" id="ARBA00022679"/>
    </source>
</evidence>
<evidence type="ECO:0000256" key="2">
    <source>
        <dbReference type="ARBA" id="ARBA00012003"/>
    </source>
</evidence>
<evidence type="ECO:0000256" key="3">
    <source>
        <dbReference type="ARBA" id="ARBA00022603"/>
    </source>
</evidence>
<dbReference type="GO" id="GO:0030735">
    <property type="term" value="F:carnosine N-methyltransferase activity"/>
    <property type="evidence" value="ECO:0007669"/>
    <property type="project" value="UniProtKB-EC"/>
</dbReference>
<organism evidence="6 7">
    <name type="scientific">Trichodelitschia bisporula</name>
    <dbReference type="NCBI Taxonomy" id="703511"/>
    <lineage>
        <taxon>Eukaryota</taxon>
        <taxon>Fungi</taxon>
        <taxon>Dikarya</taxon>
        <taxon>Ascomycota</taxon>
        <taxon>Pezizomycotina</taxon>
        <taxon>Dothideomycetes</taxon>
        <taxon>Dothideomycetes incertae sedis</taxon>
        <taxon>Phaeotrichales</taxon>
        <taxon>Phaeotrichaceae</taxon>
        <taxon>Trichodelitschia</taxon>
    </lineage>
</organism>
<dbReference type="EC" id="2.1.1.22" evidence="2"/>
<protein>
    <recommendedName>
        <fullName evidence="2">carnosine N-methyltransferase</fullName>
        <ecNumber evidence="2">2.1.1.22</ecNumber>
    </recommendedName>
</protein>
<evidence type="ECO:0000256" key="1">
    <source>
        <dbReference type="ARBA" id="ARBA00010086"/>
    </source>
</evidence>
<proteinExistence type="inferred from homology"/>
<dbReference type="Proteomes" id="UP000799640">
    <property type="component" value="Unassembled WGS sequence"/>
</dbReference>
<dbReference type="EMBL" id="ML996688">
    <property type="protein sequence ID" value="KAF2404723.1"/>
    <property type="molecule type" value="Genomic_DNA"/>
</dbReference>
<dbReference type="SMART" id="SM01296">
    <property type="entry name" value="N2227"/>
    <property type="match status" value="1"/>
</dbReference>
<comment type="similarity">
    <text evidence="1">Belongs to the carnosine N-methyltransferase family.</text>
</comment>
<evidence type="ECO:0000256" key="5">
    <source>
        <dbReference type="ARBA" id="ARBA00022691"/>
    </source>
</evidence>
<keyword evidence="4" id="KW-0808">Transferase</keyword>
<dbReference type="PANTHER" id="PTHR12303:SF6">
    <property type="entry name" value="CARNOSINE N-METHYLTRANSFERASE"/>
    <property type="match status" value="1"/>
</dbReference>
<dbReference type="OrthoDB" id="978at2759"/>
<gene>
    <name evidence="6" type="ORF">EJ06DRAFT_546533</name>
</gene>
<evidence type="ECO:0000313" key="7">
    <source>
        <dbReference type="Proteomes" id="UP000799640"/>
    </source>
</evidence>
<reference evidence="6" key="1">
    <citation type="journal article" date="2020" name="Stud. Mycol.">
        <title>101 Dothideomycetes genomes: a test case for predicting lifestyles and emergence of pathogens.</title>
        <authorList>
            <person name="Haridas S."/>
            <person name="Albert R."/>
            <person name="Binder M."/>
            <person name="Bloem J."/>
            <person name="Labutti K."/>
            <person name="Salamov A."/>
            <person name="Andreopoulos B."/>
            <person name="Baker S."/>
            <person name="Barry K."/>
            <person name="Bills G."/>
            <person name="Bluhm B."/>
            <person name="Cannon C."/>
            <person name="Castanera R."/>
            <person name="Culley D."/>
            <person name="Daum C."/>
            <person name="Ezra D."/>
            <person name="Gonzalez J."/>
            <person name="Henrissat B."/>
            <person name="Kuo A."/>
            <person name="Liang C."/>
            <person name="Lipzen A."/>
            <person name="Lutzoni F."/>
            <person name="Magnuson J."/>
            <person name="Mondo S."/>
            <person name="Nolan M."/>
            <person name="Ohm R."/>
            <person name="Pangilinan J."/>
            <person name="Park H.-J."/>
            <person name="Ramirez L."/>
            <person name="Alfaro M."/>
            <person name="Sun H."/>
            <person name="Tritt A."/>
            <person name="Yoshinaga Y."/>
            <person name="Zwiers L.-H."/>
            <person name="Turgeon B."/>
            <person name="Goodwin S."/>
            <person name="Spatafora J."/>
            <person name="Crous P."/>
            <person name="Grigoriev I."/>
        </authorList>
    </citation>
    <scope>NUCLEOTIDE SEQUENCE</scope>
    <source>
        <strain evidence="6">CBS 262.69</strain>
    </source>
</reference>
<keyword evidence="7" id="KW-1185">Reference proteome</keyword>
<dbReference type="InterPro" id="IPR029063">
    <property type="entry name" value="SAM-dependent_MTases_sf"/>
</dbReference>
<dbReference type="InterPro" id="IPR012901">
    <property type="entry name" value="CARME"/>
</dbReference>
<dbReference type="SUPFAM" id="SSF53335">
    <property type="entry name" value="S-adenosyl-L-methionine-dependent methyltransferases"/>
    <property type="match status" value="1"/>
</dbReference>
<evidence type="ECO:0000313" key="6">
    <source>
        <dbReference type="EMBL" id="KAF2404723.1"/>
    </source>
</evidence>
<accession>A0A6G1I8T6</accession>